<name>A0A5J5F937_9PEZI</name>
<keyword evidence="3" id="KW-1185">Reference proteome</keyword>
<evidence type="ECO:0000313" key="3">
    <source>
        <dbReference type="Proteomes" id="UP000326924"/>
    </source>
</evidence>
<keyword evidence="1" id="KW-0472">Membrane</keyword>
<dbReference type="InParanoid" id="A0A5J5F937"/>
<evidence type="ECO:0000256" key="1">
    <source>
        <dbReference type="SAM" id="Phobius"/>
    </source>
</evidence>
<proteinExistence type="predicted"/>
<dbReference type="OrthoDB" id="2143914at2759"/>
<feature type="non-terminal residue" evidence="2">
    <location>
        <position position="1"/>
    </location>
</feature>
<accession>A0A5J5F937</accession>
<feature type="transmembrane region" description="Helical" evidence="1">
    <location>
        <begin position="33"/>
        <end position="53"/>
    </location>
</feature>
<organism evidence="2 3">
    <name type="scientific">Sphaerosporella brunnea</name>
    <dbReference type="NCBI Taxonomy" id="1250544"/>
    <lineage>
        <taxon>Eukaryota</taxon>
        <taxon>Fungi</taxon>
        <taxon>Dikarya</taxon>
        <taxon>Ascomycota</taxon>
        <taxon>Pezizomycotina</taxon>
        <taxon>Pezizomycetes</taxon>
        <taxon>Pezizales</taxon>
        <taxon>Pyronemataceae</taxon>
        <taxon>Sphaerosporella</taxon>
    </lineage>
</organism>
<evidence type="ECO:0000313" key="2">
    <source>
        <dbReference type="EMBL" id="KAA8913420.1"/>
    </source>
</evidence>
<dbReference type="EMBL" id="VXIS01000015">
    <property type="protein sequence ID" value="KAA8913420.1"/>
    <property type="molecule type" value="Genomic_DNA"/>
</dbReference>
<reference evidence="2 3" key="1">
    <citation type="submission" date="2019-09" db="EMBL/GenBank/DDBJ databases">
        <title>Draft genome of the ectomycorrhizal ascomycete Sphaerosporella brunnea.</title>
        <authorList>
            <consortium name="DOE Joint Genome Institute"/>
            <person name="Benucci G.M."/>
            <person name="Marozzi G."/>
            <person name="Antonielli L."/>
            <person name="Sanchez S."/>
            <person name="Marco P."/>
            <person name="Wang X."/>
            <person name="Falini L.B."/>
            <person name="Barry K."/>
            <person name="Haridas S."/>
            <person name="Lipzen A."/>
            <person name="Labutti K."/>
            <person name="Grigoriev I.V."/>
            <person name="Murat C."/>
            <person name="Martin F."/>
            <person name="Albertini E."/>
            <person name="Donnini D."/>
            <person name="Bonito G."/>
        </authorList>
    </citation>
    <scope>NUCLEOTIDE SEQUENCE [LARGE SCALE GENOMIC DNA]</scope>
    <source>
        <strain evidence="2 3">Sb_GMNB300</strain>
    </source>
</reference>
<protein>
    <submittedName>
        <fullName evidence="2">Uncharacterized protein</fullName>
    </submittedName>
</protein>
<dbReference type="Proteomes" id="UP000326924">
    <property type="component" value="Unassembled WGS sequence"/>
</dbReference>
<keyword evidence="1" id="KW-1133">Transmembrane helix</keyword>
<comment type="caution">
    <text evidence="2">The sequence shown here is derived from an EMBL/GenBank/DDBJ whole genome shotgun (WGS) entry which is preliminary data.</text>
</comment>
<gene>
    <name evidence="2" type="ORF">FN846DRAFT_929995</name>
</gene>
<dbReference type="AlphaFoldDB" id="A0A5J5F937"/>
<keyword evidence="1" id="KW-0812">Transmembrane</keyword>
<sequence>GVGTIFFSDGAFFFLSMFLCDGRKFIWHFLRGYGIICYLSLWLAGVLYSVLALV</sequence>